<dbReference type="EMBL" id="BARS01053215">
    <property type="protein sequence ID" value="GAG49695.1"/>
    <property type="molecule type" value="Genomic_DNA"/>
</dbReference>
<dbReference type="InterPro" id="IPR006097">
    <property type="entry name" value="Glu/Leu/Phe/Val/Trp_DH_dimer"/>
</dbReference>
<dbReference type="GO" id="GO:0005739">
    <property type="term" value="C:mitochondrion"/>
    <property type="evidence" value="ECO:0007669"/>
    <property type="project" value="TreeGrafter"/>
</dbReference>
<keyword evidence="2" id="KW-0560">Oxidoreductase</keyword>
<name>X0Y1X8_9ZZZZ</name>
<gene>
    <name evidence="4" type="ORF">S01H1_78999</name>
</gene>
<evidence type="ECO:0000259" key="3">
    <source>
        <dbReference type="Pfam" id="PF02812"/>
    </source>
</evidence>
<proteinExistence type="inferred from homology"/>
<evidence type="ECO:0000256" key="1">
    <source>
        <dbReference type="ARBA" id="ARBA00006382"/>
    </source>
</evidence>
<dbReference type="AlphaFoldDB" id="X0Y1X8"/>
<evidence type="ECO:0000313" key="4">
    <source>
        <dbReference type="EMBL" id="GAG49695.1"/>
    </source>
</evidence>
<accession>X0Y1X8</accession>
<feature type="non-terminal residue" evidence="4">
    <location>
        <position position="166"/>
    </location>
</feature>
<dbReference type="GO" id="GO:0004352">
    <property type="term" value="F:glutamate dehydrogenase (NAD+) activity"/>
    <property type="evidence" value="ECO:0007669"/>
    <property type="project" value="TreeGrafter"/>
</dbReference>
<dbReference type="PANTHER" id="PTHR11606:SF24">
    <property type="entry name" value="NAD-SPECIFIC GLUTAMATE DEHYDROGENASE"/>
    <property type="match status" value="1"/>
</dbReference>
<comment type="caution">
    <text evidence="4">The sequence shown here is derived from an EMBL/GenBank/DDBJ whole genome shotgun (WGS) entry which is preliminary data.</text>
</comment>
<evidence type="ECO:0000256" key="2">
    <source>
        <dbReference type="ARBA" id="ARBA00023002"/>
    </source>
</evidence>
<reference evidence="4" key="1">
    <citation type="journal article" date="2014" name="Front. Microbiol.">
        <title>High frequency of phylogenetically diverse reductive dehalogenase-homologous genes in deep subseafloor sedimentary metagenomes.</title>
        <authorList>
            <person name="Kawai M."/>
            <person name="Futagami T."/>
            <person name="Toyoda A."/>
            <person name="Takaki Y."/>
            <person name="Nishi S."/>
            <person name="Hori S."/>
            <person name="Arai W."/>
            <person name="Tsubouchi T."/>
            <person name="Morono Y."/>
            <person name="Uchiyama I."/>
            <person name="Ito T."/>
            <person name="Fujiyama A."/>
            <person name="Inagaki F."/>
            <person name="Takami H."/>
        </authorList>
    </citation>
    <scope>NUCLEOTIDE SEQUENCE</scope>
    <source>
        <strain evidence="4">Expedition CK06-06</strain>
    </source>
</reference>
<dbReference type="SUPFAM" id="SSF53223">
    <property type="entry name" value="Aminoacid dehydrogenase-like, N-terminal domain"/>
    <property type="match status" value="1"/>
</dbReference>
<protein>
    <recommendedName>
        <fullName evidence="3">Glutamate/phenylalanine/leucine/valine/L-tryptophan dehydrogenase dimerisation domain-containing protein</fullName>
    </recommendedName>
</protein>
<dbReference type="GO" id="GO:0006538">
    <property type="term" value="P:L-glutamate catabolic process"/>
    <property type="evidence" value="ECO:0007669"/>
    <property type="project" value="TreeGrafter"/>
</dbReference>
<dbReference type="InterPro" id="IPR046346">
    <property type="entry name" value="Aminoacid_DH-like_N_sf"/>
</dbReference>
<feature type="domain" description="Glutamate/phenylalanine/leucine/valine/L-tryptophan dehydrogenase dimerisation" evidence="3">
    <location>
        <begin position="27"/>
        <end position="153"/>
    </location>
</feature>
<dbReference type="PRINTS" id="PR00082">
    <property type="entry name" value="GLFDHDRGNASE"/>
</dbReference>
<sequence>MKTVMDFEMLREFTDIPQAAQRLLSKPEKEIHFSLNLKTASETIIEGDCYVVYHCTVRGPAKGGLRMSPGVTLEEARRLAELMTLKTALAGIPFGGGKSCLALDPSQLTRFQKTAVLKEYVHMIRDELEHGSYIPAPDIGTGPTDMAVIFGETHIPESVTGKPARV</sequence>
<dbReference type="Pfam" id="PF02812">
    <property type="entry name" value="ELFV_dehydrog_N"/>
    <property type="match status" value="1"/>
</dbReference>
<organism evidence="4">
    <name type="scientific">marine sediment metagenome</name>
    <dbReference type="NCBI Taxonomy" id="412755"/>
    <lineage>
        <taxon>unclassified sequences</taxon>
        <taxon>metagenomes</taxon>
        <taxon>ecological metagenomes</taxon>
    </lineage>
</organism>
<dbReference type="InterPro" id="IPR006095">
    <property type="entry name" value="Glu/Leu/Phe/Val/Trp_DH"/>
</dbReference>
<comment type="similarity">
    <text evidence="1">Belongs to the Glu/Leu/Phe/Val dehydrogenases family.</text>
</comment>
<dbReference type="PANTHER" id="PTHR11606">
    <property type="entry name" value="GLUTAMATE DEHYDROGENASE"/>
    <property type="match status" value="1"/>
</dbReference>
<dbReference type="Gene3D" id="3.40.50.10860">
    <property type="entry name" value="Leucine Dehydrogenase, chain A, domain 1"/>
    <property type="match status" value="1"/>
</dbReference>